<dbReference type="InterPro" id="IPR016035">
    <property type="entry name" value="Acyl_Trfase/lysoPLipase"/>
</dbReference>
<dbReference type="PROSITE" id="PS50075">
    <property type="entry name" value="CARRIER"/>
    <property type="match status" value="1"/>
</dbReference>
<dbReference type="Gene3D" id="1.10.1200.10">
    <property type="entry name" value="ACP-like"/>
    <property type="match status" value="1"/>
</dbReference>
<keyword evidence="5" id="KW-0511">Multifunctional enzyme</keyword>
<dbReference type="SUPFAM" id="SSF53335">
    <property type="entry name" value="S-adenosyl-L-methionine-dependent methyltransferases"/>
    <property type="match status" value="1"/>
</dbReference>
<keyword evidence="1" id="KW-0596">Phosphopantetheine</keyword>
<dbReference type="SMART" id="SM00823">
    <property type="entry name" value="PKS_PP"/>
    <property type="match status" value="1"/>
</dbReference>
<dbReference type="Pfam" id="PF00550">
    <property type="entry name" value="PP-binding"/>
    <property type="match status" value="1"/>
</dbReference>
<gene>
    <name evidence="7" type="primary">eryA_1</name>
    <name evidence="7" type="ORF">DE4585_03579</name>
</gene>
<keyword evidence="3 7" id="KW-0808">Transferase</keyword>
<evidence type="ECO:0000313" key="7">
    <source>
        <dbReference type="EMBL" id="TDZ79830.1"/>
    </source>
</evidence>
<dbReference type="InterPro" id="IPR009081">
    <property type="entry name" value="PP-bd_ACP"/>
</dbReference>
<dbReference type="Gene3D" id="3.40.50.150">
    <property type="entry name" value="Vaccinia Virus protein VP39"/>
    <property type="match status" value="1"/>
</dbReference>
<evidence type="ECO:0000256" key="3">
    <source>
        <dbReference type="ARBA" id="ARBA00022679"/>
    </source>
</evidence>
<evidence type="ECO:0000256" key="1">
    <source>
        <dbReference type="ARBA" id="ARBA00022450"/>
    </source>
</evidence>
<comment type="caution">
    <text evidence="7">The sequence shown here is derived from an EMBL/GenBank/DDBJ whole genome shotgun (WGS) entry which is preliminary data.</text>
</comment>
<evidence type="ECO:0000256" key="5">
    <source>
        <dbReference type="ARBA" id="ARBA00023268"/>
    </source>
</evidence>
<dbReference type="InterPro" id="IPR001227">
    <property type="entry name" value="Ac_transferase_dom_sf"/>
</dbReference>
<name>A0A4R8RZF1_9MYCO</name>
<sequence>MLFRTRVPRRHRTILAVSDHESLLSALRAVADDRNHPSVVHGALSADAQRVGFVFPGQGGQRPGMGRVFYDAVEAYRNEADRCAALFETRFGQSPLSYLLDDSVPADAGASTVQPALFTQMAALAAMWRSYGVTPDVTIGHSQGEIAAAYVSGTVPLSDAVAVVGIRAGIVDTFGSSDYAMAVAAIDRDACEDIIARRSGWAEVSVLNSASMAGISGDRETIHEIVEYLTAKGIFSRVIPVRYPAHTSLMNTIGDKVRQELRDSLGDARFQDSPIGCFGATLGEAITPDLPQDQYWFLNLRNPVRFDRAITAALAQGVDTFVELAEHPTLQLAVQENCAAAVGDRVTSVVGTSTRTATNLDEFTMNLAAIAVNTPGYGWENLRAEPPGKFALPLRDFPNAPTNDIRLWLPYNETGNNRAEQVASSTQSIPVRAEPRREPGAQVVLEEWVRLTQRSLRPARPFSVVDPTGDCAQLVSALQVEAEDQGVPLHLVVAGEVAEDTQSLVIVVPAMPEMDEIDSVTAVSQFFAGGSWLPPLSKLVSDCWIVTVGGESVTSSDLPPNPVHAAISAGYRTLAMDHPSVTFRHLDLGHGDAQGGTARAVFMALMTGGESELALRDGVLHVKRLRLADPSEFDAAGNPAHVLITGGTGALGLELCEHYSQAGAQHITLLSRSGETPSITERLALIRKASTCVVTVATCDVGDAAAMARLADELAHPVDLIAHAAADFSSTVELDLRAIKAETVVEAFRGKVLGLPNLLSSFARESSCRVVLFSSLAATLGGRGMLLYAAANRMIDSLATRYRAAGVDCVSVQWGQWDVFEGRDSSDLERLGGLGYRPMNSAEAIRLGMNGLRQNAIVADFDWARGYATLNAFGHGSALSELAQNITEATPEAPTHHASSGGRPPRDLISLLAEVIGADQADTIDTTAAMVALGVDSLQALEFRRRVKAEFDYELEVSDLLGGASINDIIATLEQKASPPAGQRASARPAEPITLDDITQRARATAEKAMPSVLNLDVMHSARDDLDLFGMHAMMAVLRPALQDGAAHSAADIADRLSFTPRHRWLLNRWLEVLNSHGHLSHHPDHGYRLDRPLPAPTRARLLDVCQDLGYRSELVEFMEKCNNRLLELGQDRTRVQELLFPDGDMLTAEAGYRENLISRYLNLAARETVSNMVARLQRDRSPVRILELGAGIGGTTDEVIAGLSGLPVDYHFTDVSTFFLAAAQERFANNPQLRYGLMNLNTDLSGAERYDIVLGANVIHNATHIGHSLRQLHDVINPGGAIVFIETCNANYQVLTSLKFLMSAAPGQTHPGQSDIRAGERIFLTEGEWNDELSQAGFRPLMVLPEAGHPLHLLDQRVFAAVRD</sequence>
<organism evidence="7 8">
    <name type="scientific">Mycobacteroides salmoniphilum</name>
    <dbReference type="NCBI Taxonomy" id="404941"/>
    <lineage>
        <taxon>Bacteria</taxon>
        <taxon>Bacillati</taxon>
        <taxon>Actinomycetota</taxon>
        <taxon>Actinomycetes</taxon>
        <taxon>Mycobacteriales</taxon>
        <taxon>Mycobacteriaceae</taxon>
        <taxon>Mycobacteroides</taxon>
    </lineage>
</organism>
<dbReference type="CDD" id="cd05274">
    <property type="entry name" value="KR_FAS_SDR_x"/>
    <property type="match status" value="1"/>
</dbReference>
<dbReference type="SUPFAM" id="SSF52151">
    <property type="entry name" value="FabD/lysophospholipase-like"/>
    <property type="match status" value="1"/>
</dbReference>
<dbReference type="InterPro" id="IPR036736">
    <property type="entry name" value="ACP-like_sf"/>
</dbReference>
<keyword evidence="4" id="KW-0521">NADP</keyword>
<keyword evidence="7" id="KW-0012">Acyltransferase</keyword>
<dbReference type="InterPro" id="IPR020806">
    <property type="entry name" value="PKS_PP-bd"/>
</dbReference>
<dbReference type="EC" id="2.3.1.94" evidence="7"/>
<feature type="domain" description="Carrier" evidence="6">
    <location>
        <begin position="902"/>
        <end position="977"/>
    </location>
</feature>
<evidence type="ECO:0000313" key="8">
    <source>
        <dbReference type="Proteomes" id="UP000295117"/>
    </source>
</evidence>
<keyword evidence="2" id="KW-0597">Phosphoprotein</keyword>
<proteinExistence type="predicted"/>
<dbReference type="Pfam" id="PF00698">
    <property type="entry name" value="Acyl_transf_1"/>
    <property type="match status" value="1"/>
</dbReference>
<dbReference type="EMBL" id="PECH01000008">
    <property type="protein sequence ID" value="TDZ79830.1"/>
    <property type="molecule type" value="Genomic_DNA"/>
</dbReference>
<dbReference type="GO" id="GO:0006633">
    <property type="term" value="P:fatty acid biosynthetic process"/>
    <property type="evidence" value="ECO:0007669"/>
    <property type="project" value="TreeGrafter"/>
</dbReference>
<dbReference type="Pfam" id="PF08242">
    <property type="entry name" value="Methyltransf_12"/>
    <property type="match status" value="1"/>
</dbReference>
<evidence type="ECO:0000256" key="4">
    <source>
        <dbReference type="ARBA" id="ARBA00022857"/>
    </source>
</evidence>
<evidence type="ECO:0000259" key="6">
    <source>
        <dbReference type="PROSITE" id="PS50075"/>
    </source>
</evidence>
<dbReference type="SMART" id="SM00827">
    <property type="entry name" value="PKS_AT"/>
    <property type="match status" value="1"/>
</dbReference>
<dbReference type="InterPro" id="IPR050091">
    <property type="entry name" value="PKS_NRPS_Biosynth_Enz"/>
</dbReference>
<dbReference type="InterPro" id="IPR036291">
    <property type="entry name" value="NAD(P)-bd_dom_sf"/>
</dbReference>
<dbReference type="SUPFAM" id="SSF47336">
    <property type="entry name" value="ACP-like"/>
    <property type="match status" value="1"/>
</dbReference>
<evidence type="ECO:0000256" key="2">
    <source>
        <dbReference type="ARBA" id="ARBA00022553"/>
    </source>
</evidence>
<dbReference type="GO" id="GO:0031177">
    <property type="term" value="F:phosphopantetheine binding"/>
    <property type="evidence" value="ECO:0007669"/>
    <property type="project" value="InterPro"/>
</dbReference>
<dbReference type="CDD" id="cd02440">
    <property type="entry name" value="AdoMet_MTases"/>
    <property type="match status" value="1"/>
</dbReference>
<dbReference type="Gene3D" id="3.40.50.720">
    <property type="entry name" value="NAD(P)-binding Rossmann-like Domain"/>
    <property type="match status" value="1"/>
</dbReference>
<protein>
    <submittedName>
        <fullName evidence="7">Erythronolide synthase, modules 5 and 6</fullName>
        <ecNumber evidence="7">2.3.1.94</ecNumber>
    </submittedName>
</protein>
<dbReference type="PANTHER" id="PTHR43775:SF37">
    <property type="entry name" value="SI:DKEY-61P9.11"/>
    <property type="match status" value="1"/>
</dbReference>
<dbReference type="InterPro" id="IPR057326">
    <property type="entry name" value="KR_dom"/>
</dbReference>
<dbReference type="Gene3D" id="3.40.366.10">
    <property type="entry name" value="Malonyl-Coenzyme A Acyl Carrier Protein, domain 2"/>
    <property type="match status" value="1"/>
</dbReference>
<dbReference type="SMART" id="SM00822">
    <property type="entry name" value="PKS_KR"/>
    <property type="match status" value="1"/>
</dbReference>
<reference evidence="7 8" key="1">
    <citation type="journal article" date="2019" name="Sci. Rep.">
        <title>Extended insight into the Mycobacterium chelonae-abscessus complex through whole genome sequencing of Mycobacterium salmoniphilum outbreak and Mycobacterium salmoniphilum-like strains.</title>
        <authorList>
            <person name="Behra P.R.K."/>
            <person name="Das S."/>
            <person name="Pettersson B.M.F."/>
            <person name="Shirreff L."/>
            <person name="DuCote T."/>
            <person name="Jacobsson K.G."/>
            <person name="Ennis D.G."/>
            <person name="Kirsebom L.A."/>
        </authorList>
    </citation>
    <scope>NUCLEOTIDE SEQUENCE [LARGE SCALE GENOMIC DNA]</scope>
    <source>
        <strain evidence="7 8">DE 4585</strain>
    </source>
</reference>
<dbReference type="SUPFAM" id="SSF51735">
    <property type="entry name" value="NAD(P)-binding Rossmann-fold domains"/>
    <property type="match status" value="2"/>
</dbReference>
<dbReference type="GO" id="GO:0004312">
    <property type="term" value="F:fatty acid synthase activity"/>
    <property type="evidence" value="ECO:0007669"/>
    <property type="project" value="TreeGrafter"/>
</dbReference>
<dbReference type="InterPro" id="IPR016036">
    <property type="entry name" value="Malonyl_transacylase_ACP-bd"/>
</dbReference>
<dbReference type="SUPFAM" id="SSF55048">
    <property type="entry name" value="Probable ACP-binding domain of malonyl-CoA ACP transacylase"/>
    <property type="match status" value="1"/>
</dbReference>
<dbReference type="NCBIfam" id="NF037941">
    <property type="entry name" value="PKS_NbtC"/>
    <property type="match status" value="1"/>
</dbReference>
<dbReference type="Gene3D" id="3.30.70.250">
    <property type="entry name" value="Malonyl-CoA ACP transacylase, ACP-binding"/>
    <property type="match status" value="1"/>
</dbReference>
<dbReference type="Proteomes" id="UP000295117">
    <property type="component" value="Unassembled WGS sequence"/>
</dbReference>
<dbReference type="InterPro" id="IPR013968">
    <property type="entry name" value="PKS_KR"/>
</dbReference>
<dbReference type="InterPro" id="IPR013217">
    <property type="entry name" value="Methyltransf_12"/>
</dbReference>
<dbReference type="Pfam" id="PF08659">
    <property type="entry name" value="KR"/>
    <property type="match status" value="1"/>
</dbReference>
<dbReference type="InterPro" id="IPR014043">
    <property type="entry name" value="Acyl_transferase_dom"/>
</dbReference>
<accession>A0A4R8RZF1</accession>
<dbReference type="PANTHER" id="PTHR43775">
    <property type="entry name" value="FATTY ACID SYNTHASE"/>
    <property type="match status" value="1"/>
</dbReference>
<dbReference type="GO" id="GO:0047879">
    <property type="term" value="F:erythronolide synthase activity"/>
    <property type="evidence" value="ECO:0007669"/>
    <property type="project" value="UniProtKB-EC"/>
</dbReference>
<dbReference type="InterPro" id="IPR029063">
    <property type="entry name" value="SAM-dependent_MTases_sf"/>
</dbReference>